<dbReference type="InterPro" id="IPR058646">
    <property type="entry name" value="CzcB_N"/>
</dbReference>
<dbReference type="Pfam" id="PF25893">
    <property type="entry name" value="HH_CzcB"/>
    <property type="match status" value="1"/>
</dbReference>
<dbReference type="GO" id="GO:0046914">
    <property type="term" value="F:transition metal ion binding"/>
    <property type="evidence" value="ECO:0007669"/>
    <property type="project" value="TreeGrafter"/>
</dbReference>
<feature type="compositionally biased region" description="Basic and acidic residues" evidence="4">
    <location>
        <begin position="32"/>
        <end position="86"/>
    </location>
</feature>
<dbReference type="Gene3D" id="2.40.50.100">
    <property type="match status" value="1"/>
</dbReference>
<dbReference type="Pfam" id="PF25973">
    <property type="entry name" value="BSH_CzcB"/>
    <property type="match status" value="1"/>
</dbReference>
<dbReference type="AlphaFoldDB" id="A0A7T0C0E2"/>
<keyword evidence="2" id="KW-0813">Transport</keyword>
<dbReference type="InterPro" id="IPR058647">
    <property type="entry name" value="BSH_CzcB-like"/>
</dbReference>
<sequence>MKSRFPFLAIVILGLGLVAGVWIMQMDRQASRDAHDHGHESASAEHDAEHAHDSKKESDHEHSDDSDHTHKDEGHSGEHSHDEVMKRGPHGGWMFAKDDFQLEVSIFESGTPPQFRVYPTKLNGEPIPLEDVDLAIELKRLDRTDRIHFAPMRDYLLGQEIVVEPHSFEMEIRSRWRERVYTWHHSQIEARVELPENALKNSGITIEKAGPQTIKTNLRLTGEIELNEEKVVHIVPRLNGVVKKVFKDLGDQVKRGELLAIIESRELADAKINYLAAMKHSKLAAIDLEREKQVFDNTRAMLNLLEEKLETDEVYRRLNTLVIGQNRETLIPAYAKLQWTESVYLREKRLFDKGISSESDYLRALEDHKSAEAKYRALREKIAYDGDWAIQQKQKKAEMEELNLQTAIQKLLAIGLSRKQIERLGEHDEPTLTYYELRSTLGGTVIQKHLTTGEAVGQDDNIFVLADLSDVWANIAIPANDLKGVKLGQSVRIYNDVMGIEGLGRLTYLDSVIDVNTRTVTGRVVVANPDRLWRPGTFIGVDLVLDERTAPVAVKRSAIQSLRDWSVVFVKYGDLFEGRPLELGVSDGVWVEVTGGLSAGESYAVENSFTIKAEIEKSGAVHQH</sequence>
<dbReference type="Gene3D" id="2.40.30.170">
    <property type="match status" value="1"/>
</dbReference>
<organism evidence="10 11">
    <name type="scientific">Candidatus Nitrohelix vancouverensis</name>
    <dbReference type="NCBI Taxonomy" id="2705534"/>
    <lineage>
        <taxon>Bacteria</taxon>
        <taxon>Pseudomonadati</taxon>
        <taxon>Nitrospinota/Tectimicrobiota group</taxon>
        <taxon>Nitrospinota</taxon>
        <taxon>Nitrospinia</taxon>
        <taxon>Nitrospinales</taxon>
        <taxon>Nitrospinaceae</taxon>
        <taxon>Candidatus Nitrohelix</taxon>
    </lineage>
</organism>
<feature type="domain" description="CzcB N-terminal" evidence="7">
    <location>
        <begin position="92"/>
        <end position="183"/>
    </location>
</feature>
<feature type="domain" description="CusB-like beta-barrel" evidence="6">
    <location>
        <begin position="471"/>
        <end position="543"/>
    </location>
</feature>
<evidence type="ECO:0000259" key="6">
    <source>
        <dbReference type="Pfam" id="PF25954"/>
    </source>
</evidence>
<evidence type="ECO:0000256" key="1">
    <source>
        <dbReference type="ARBA" id="ARBA00009477"/>
    </source>
</evidence>
<dbReference type="InterPro" id="IPR058649">
    <property type="entry name" value="CzcB_C"/>
</dbReference>
<keyword evidence="3" id="KW-0175">Coiled coil</keyword>
<evidence type="ECO:0000256" key="3">
    <source>
        <dbReference type="SAM" id="Coils"/>
    </source>
</evidence>
<evidence type="ECO:0000259" key="7">
    <source>
        <dbReference type="Pfam" id="PF25971"/>
    </source>
</evidence>
<evidence type="ECO:0000259" key="8">
    <source>
        <dbReference type="Pfam" id="PF25973"/>
    </source>
</evidence>
<accession>A0A7T0C0E2</accession>
<reference evidence="11" key="1">
    <citation type="submission" date="2020-02" db="EMBL/GenBank/DDBJ databases">
        <title>Genomic and physiological characterization of two novel Nitrospinaceae genera.</title>
        <authorList>
            <person name="Mueller A.J."/>
            <person name="Jung M.-Y."/>
            <person name="Strachan C.R."/>
            <person name="Herbold C.W."/>
            <person name="Kirkegaard R.H."/>
            <person name="Daims H."/>
        </authorList>
    </citation>
    <scope>NUCLEOTIDE SEQUENCE [LARGE SCALE GENOMIC DNA]</scope>
</reference>
<dbReference type="EMBL" id="CP048620">
    <property type="protein sequence ID" value="QPJ64212.1"/>
    <property type="molecule type" value="Genomic_DNA"/>
</dbReference>
<feature type="domain" description="CzcB-like C-terminal circularly permuted SH3-like" evidence="9">
    <location>
        <begin position="552"/>
        <end position="612"/>
    </location>
</feature>
<comment type="similarity">
    <text evidence="1">Belongs to the membrane fusion protein (MFP) (TC 8.A.1) family.</text>
</comment>
<feature type="domain" description="CzcB-like barrel-sandwich hybrid" evidence="8">
    <location>
        <begin position="230"/>
        <end position="467"/>
    </location>
</feature>
<evidence type="ECO:0000256" key="4">
    <source>
        <dbReference type="SAM" id="MobiDB-lite"/>
    </source>
</evidence>
<dbReference type="InterPro" id="IPR058792">
    <property type="entry name" value="Beta-barrel_RND_2"/>
</dbReference>
<evidence type="ECO:0000259" key="5">
    <source>
        <dbReference type="Pfam" id="PF25893"/>
    </source>
</evidence>
<dbReference type="FunFam" id="2.40.30.170:FF:000010">
    <property type="entry name" value="Efflux RND transporter periplasmic adaptor subunit"/>
    <property type="match status" value="1"/>
</dbReference>
<feature type="domain" description="CzcB-like alpha-helical hairpin" evidence="5">
    <location>
        <begin position="329"/>
        <end position="382"/>
    </location>
</feature>
<evidence type="ECO:0000259" key="9">
    <source>
        <dbReference type="Pfam" id="PF25975"/>
    </source>
</evidence>
<protein>
    <submittedName>
        <fullName evidence="10">HlyD family efflux transporter periplasmic adaptor subunit</fullName>
    </submittedName>
</protein>
<dbReference type="SUPFAM" id="SSF111369">
    <property type="entry name" value="HlyD-like secretion proteins"/>
    <property type="match status" value="2"/>
</dbReference>
<feature type="region of interest" description="Disordered" evidence="4">
    <location>
        <begin position="32"/>
        <end position="88"/>
    </location>
</feature>
<name>A0A7T0C0E2_9BACT</name>
<proteinExistence type="inferred from homology"/>
<dbReference type="Pfam" id="PF25954">
    <property type="entry name" value="Beta-barrel_RND_2"/>
    <property type="match status" value="1"/>
</dbReference>
<dbReference type="GO" id="GO:0060003">
    <property type="term" value="P:copper ion export"/>
    <property type="evidence" value="ECO:0007669"/>
    <property type="project" value="TreeGrafter"/>
</dbReference>
<dbReference type="PANTHER" id="PTHR30097">
    <property type="entry name" value="CATION EFFLUX SYSTEM PROTEIN CUSB"/>
    <property type="match status" value="1"/>
</dbReference>
<evidence type="ECO:0000313" key="11">
    <source>
        <dbReference type="Proteomes" id="UP000594464"/>
    </source>
</evidence>
<dbReference type="InterPro" id="IPR051909">
    <property type="entry name" value="MFP_Cation_Efflux"/>
</dbReference>
<feature type="coiled-coil region" evidence="3">
    <location>
        <begin position="361"/>
        <end position="410"/>
    </location>
</feature>
<dbReference type="GO" id="GO:0030288">
    <property type="term" value="C:outer membrane-bounded periplasmic space"/>
    <property type="evidence" value="ECO:0007669"/>
    <property type="project" value="TreeGrafter"/>
</dbReference>
<dbReference type="Pfam" id="PF25975">
    <property type="entry name" value="CzcB_C"/>
    <property type="match status" value="1"/>
</dbReference>
<dbReference type="PANTHER" id="PTHR30097:SF4">
    <property type="entry name" value="SLR6042 PROTEIN"/>
    <property type="match status" value="1"/>
</dbReference>
<dbReference type="Gene3D" id="2.40.420.20">
    <property type="match status" value="1"/>
</dbReference>
<dbReference type="GO" id="GO:0015679">
    <property type="term" value="P:plasma membrane copper ion transport"/>
    <property type="evidence" value="ECO:0007669"/>
    <property type="project" value="TreeGrafter"/>
</dbReference>
<dbReference type="Proteomes" id="UP000594464">
    <property type="component" value="Chromosome"/>
</dbReference>
<evidence type="ECO:0000313" key="10">
    <source>
        <dbReference type="EMBL" id="QPJ64212.1"/>
    </source>
</evidence>
<gene>
    <name evidence="10" type="ORF">G3M78_01870</name>
</gene>
<evidence type="ECO:0000256" key="2">
    <source>
        <dbReference type="ARBA" id="ARBA00022448"/>
    </source>
</evidence>
<dbReference type="Pfam" id="PF25971">
    <property type="entry name" value="CzcB_N"/>
    <property type="match status" value="1"/>
</dbReference>
<dbReference type="KEGG" id="nva:G3M78_01870"/>
<dbReference type="InterPro" id="IPR058648">
    <property type="entry name" value="HH_CzcB-like"/>
</dbReference>